<comment type="caution">
    <text evidence="1">The sequence shown here is derived from an EMBL/GenBank/DDBJ whole genome shotgun (WGS) entry which is preliminary data.</text>
</comment>
<name>A0A6L3GNL0_BACFG</name>
<dbReference type="InterPro" id="IPR000653">
    <property type="entry name" value="DegT/StrS_aminotransferase"/>
</dbReference>
<gene>
    <name evidence="1" type="ORF">F3B44_26795</name>
</gene>
<sequence length="65" mass="7181">MVPLYKPYMPEQLPDLDAIIHSGALSYGKWGLLLEEKLSTFLGIENLLTTNSYASAIQVALTVLE</sequence>
<dbReference type="GO" id="GO:0008483">
    <property type="term" value="F:transaminase activity"/>
    <property type="evidence" value="ECO:0007669"/>
    <property type="project" value="UniProtKB-KW"/>
</dbReference>
<feature type="non-terminal residue" evidence="1">
    <location>
        <position position="65"/>
    </location>
</feature>
<dbReference type="AlphaFoldDB" id="A0A6L3GNL0"/>
<dbReference type="EMBL" id="VWEQ01000260">
    <property type="protein sequence ID" value="KAA4738086.1"/>
    <property type="molecule type" value="Genomic_DNA"/>
</dbReference>
<evidence type="ECO:0000313" key="1">
    <source>
        <dbReference type="EMBL" id="KAA4738086.1"/>
    </source>
</evidence>
<accession>A0A6L3GNL0</accession>
<dbReference type="Pfam" id="PF01041">
    <property type="entry name" value="DegT_DnrJ_EryC1"/>
    <property type="match status" value="1"/>
</dbReference>
<protein>
    <submittedName>
        <fullName evidence="1">Aminotransferase DegT</fullName>
    </submittedName>
</protein>
<reference evidence="1 2" key="1">
    <citation type="journal article" date="2019" name="Nat. Med.">
        <title>A library of human gut bacterial isolates paired with longitudinal multiomics data enables mechanistic microbiome research.</title>
        <authorList>
            <person name="Poyet M."/>
            <person name="Groussin M."/>
            <person name="Gibbons S.M."/>
            <person name="Avila-Pacheco J."/>
            <person name="Jiang X."/>
            <person name="Kearney S.M."/>
            <person name="Perrotta A.R."/>
            <person name="Berdy B."/>
            <person name="Zhao S."/>
            <person name="Lieberman T.D."/>
            <person name="Swanson P.K."/>
            <person name="Smith M."/>
            <person name="Roesemann S."/>
            <person name="Alexander J.E."/>
            <person name="Rich S.A."/>
            <person name="Livny J."/>
            <person name="Vlamakis H."/>
            <person name="Clish C."/>
            <person name="Bullock K."/>
            <person name="Deik A."/>
            <person name="Scott J."/>
            <person name="Pierce K.A."/>
            <person name="Xavier R.J."/>
            <person name="Alm E.J."/>
        </authorList>
    </citation>
    <scope>NUCLEOTIDE SEQUENCE [LARGE SCALE GENOMIC DNA]</scope>
    <source>
        <strain evidence="1 2">BIOML-A106</strain>
    </source>
</reference>
<proteinExistence type="predicted"/>
<dbReference type="Gene3D" id="3.40.640.10">
    <property type="entry name" value="Type I PLP-dependent aspartate aminotransferase-like (Major domain)"/>
    <property type="match status" value="1"/>
</dbReference>
<dbReference type="InterPro" id="IPR015421">
    <property type="entry name" value="PyrdxlP-dep_Trfase_major"/>
</dbReference>
<organism evidence="1 2">
    <name type="scientific">Bacteroides fragilis</name>
    <dbReference type="NCBI Taxonomy" id="817"/>
    <lineage>
        <taxon>Bacteria</taxon>
        <taxon>Pseudomonadati</taxon>
        <taxon>Bacteroidota</taxon>
        <taxon>Bacteroidia</taxon>
        <taxon>Bacteroidales</taxon>
        <taxon>Bacteroidaceae</taxon>
        <taxon>Bacteroides</taxon>
    </lineage>
</organism>
<dbReference type="Proteomes" id="UP000479773">
    <property type="component" value="Unassembled WGS sequence"/>
</dbReference>
<keyword evidence="1" id="KW-0032">Aminotransferase</keyword>
<keyword evidence="1" id="KW-0808">Transferase</keyword>
<evidence type="ECO:0000313" key="2">
    <source>
        <dbReference type="Proteomes" id="UP000479773"/>
    </source>
</evidence>